<feature type="transmembrane region" description="Helical" evidence="1">
    <location>
        <begin position="87"/>
        <end position="108"/>
    </location>
</feature>
<dbReference type="Pfam" id="PF12725">
    <property type="entry name" value="DUF3810"/>
    <property type="match status" value="1"/>
</dbReference>
<dbReference type="InterPro" id="IPR024294">
    <property type="entry name" value="DUF3810"/>
</dbReference>
<gene>
    <name evidence="2" type="ORF">ITJ86_06015</name>
</gene>
<name>A0ABS0EG74_9FLAO</name>
<dbReference type="Proteomes" id="UP000611215">
    <property type="component" value="Unassembled WGS sequence"/>
</dbReference>
<feature type="transmembrane region" description="Helical" evidence="1">
    <location>
        <begin position="47"/>
        <end position="75"/>
    </location>
</feature>
<accession>A0ABS0EG74</accession>
<reference evidence="2 3" key="1">
    <citation type="submission" date="2020-11" db="EMBL/GenBank/DDBJ databases">
        <title>Winogradskyella marina sp. nov., isolated from marine sediment.</title>
        <authorList>
            <person name="Bo J."/>
            <person name="Wang S."/>
            <person name="Song X."/>
            <person name="Du Z."/>
        </authorList>
    </citation>
    <scope>NUCLEOTIDE SEQUENCE [LARGE SCALE GENOMIC DNA]</scope>
    <source>
        <strain evidence="2 3">F6397</strain>
    </source>
</reference>
<dbReference type="EMBL" id="JADOET010000003">
    <property type="protein sequence ID" value="MBF8149443.1"/>
    <property type="molecule type" value="Genomic_DNA"/>
</dbReference>
<keyword evidence="1" id="KW-0812">Transmembrane</keyword>
<dbReference type="RefSeq" id="WP_195870715.1">
    <property type="nucleotide sequence ID" value="NZ_JADOET010000003.1"/>
</dbReference>
<keyword evidence="1" id="KW-1133">Transmembrane helix</keyword>
<sequence>MRKNKKLILVLFFILQVLFISQLKHFPEFVEQFYSNGLYVFLSKLSRYVFGWIPFSIGDIFYTLGSIYLIRWFIVNRKRIIKDTRNWLLDIGATLSIAYFAFHILWAFNYYRQPLYKSLNLEADYTTEQLVTFTKQLIQKSNTLQLQLAKNDTLKVEMPYTKSEILRKVKDGYKTLSEQYPHLEYHPKSIKKSIYSLPLTYMGFSGYLNPFTNEAQVNGLISSYKFPTTACHEAAHQLGYAAENEANFIGSLAAIHNDDMYFKYSGYTFALRYCLAEVFKRDPELYDAILASVNTGILKNYHEVRLFWEAHENRIEPIFEKTFDNFLKANNQSAGMKSYSYVVALLVNYYEDQPL</sequence>
<protein>
    <submittedName>
        <fullName evidence="2">DUF3810 domain-containing protein</fullName>
    </submittedName>
</protein>
<organism evidence="2 3">
    <name type="scientific">Winogradskyella marina</name>
    <dbReference type="NCBI Taxonomy" id="2785530"/>
    <lineage>
        <taxon>Bacteria</taxon>
        <taxon>Pseudomonadati</taxon>
        <taxon>Bacteroidota</taxon>
        <taxon>Flavobacteriia</taxon>
        <taxon>Flavobacteriales</taxon>
        <taxon>Flavobacteriaceae</taxon>
        <taxon>Winogradskyella</taxon>
    </lineage>
</organism>
<proteinExistence type="predicted"/>
<evidence type="ECO:0000256" key="1">
    <source>
        <dbReference type="SAM" id="Phobius"/>
    </source>
</evidence>
<comment type="caution">
    <text evidence="2">The sequence shown here is derived from an EMBL/GenBank/DDBJ whole genome shotgun (WGS) entry which is preliminary data.</text>
</comment>
<keyword evidence="1" id="KW-0472">Membrane</keyword>
<evidence type="ECO:0000313" key="2">
    <source>
        <dbReference type="EMBL" id="MBF8149443.1"/>
    </source>
</evidence>
<evidence type="ECO:0000313" key="3">
    <source>
        <dbReference type="Proteomes" id="UP000611215"/>
    </source>
</evidence>
<keyword evidence="3" id="KW-1185">Reference proteome</keyword>